<protein>
    <submittedName>
        <fullName evidence="2">WYL domain-containing protein</fullName>
    </submittedName>
</protein>
<sequence>MYTQSAYNAARTVEPYQLVLKSGHWYFQGYCHERKDFRLFGLSRITNLQLKAETPPDKSQKEHGAKLRRAPINSMPHIVQISFFIYGSQNINLPF</sequence>
<organism evidence="2 3">
    <name type="scientific">Eubacterium maltosivorans</name>
    <dbReference type="NCBI Taxonomy" id="2041044"/>
    <lineage>
        <taxon>Bacteria</taxon>
        <taxon>Bacillati</taxon>
        <taxon>Bacillota</taxon>
        <taxon>Clostridia</taxon>
        <taxon>Eubacteriales</taxon>
        <taxon>Eubacteriaceae</taxon>
        <taxon>Eubacterium</taxon>
    </lineage>
</organism>
<reference evidence="2 3" key="1">
    <citation type="submission" date="2018-05" db="EMBL/GenBank/DDBJ databases">
        <title>Genome comparison of Eubacterium sp.</title>
        <authorList>
            <person name="Feng Y."/>
            <person name="Sanchez-Andrea I."/>
            <person name="Stams A.J.M."/>
            <person name="De Vos W.M."/>
        </authorList>
    </citation>
    <scope>NUCLEOTIDE SEQUENCE [LARGE SCALE GENOMIC DNA]</scope>
    <source>
        <strain evidence="2 3">YI</strain>
    </source>
</reference>
<proteinExistence type="predicted"/>
<name>A0A4P9C3C0_EUBML</name>
<feature type="domain" description="WYL" evidence="1">
    <location>
        <begin position="9"/>
        <end position="49"/>
    </location>
</feature>
<dbReference type="PROSITE" id="PS52050">
    <property type="entry name" value="WYL"/>
    <property type="match status" value="1"/>
</dbReference>
<dbReference type="PANTHER" id="PTHR34580">
    <property type="match status" value="1"/>
</dbReference>
<evidence type="ECO:0000259" key="1">
    <source>
        <dbReference type="Pfam" id="PF13280"/>
    </source>
</evidence>
<keyword evidence="3" id="KW-1185">Reference proteome</keyword>
<dbReference type="InterPro" id="IPR051534">
    <property type="entry name" value="CBASS_pafABC_assoc_protein"/>
</dbReference>
<dbReference type="EMBL" id="CP029487">
    <property type="protein sequence ID" value="QCT69858.1"/>
    <property type="molecule type" value="Genomic_DNA"/>
</dbReference>
<evidence type="ECO:0000313" key="2">
    <source>
        <dbReference type="EMBL" id="QCT69858.1"/>
    </source>
</evidence>
<dbReference type="PANTHER" id="PTHR34580:SF1">
    <property type="entry name" value="PROTEIN PAFC"/>
    <property type="match status" value="1"/>
</dbReference>
<dbReference type="AlphaFoldDB" id="A0A4P9C3C0"/>
<dbReference type="InterPro" id="IPR026881">
    <property type="entry name" value="WYL_dom"/>
</dbReference>
<dbReference type="Pfam" id="PF13280">
    <property type="entry name" value="WYL"/>
    <property type="match status" value="1"/>
</dbReference>
<gene>
    <name evidence="2" type="ORF">CPZ25_000570</name>
</gene>
<accession>A0A4P9C3C0</accession>
<dbReference type="Proteomes" id="UP000218387">
    <property type="component" value="Chromosome"/>
</dbReference>
<evidence type="ECO:0000313" key="3">
    <source>
        <dbReference type="Proteomes" id="UP000218387"/>
    </source>
</evidence>
<dbReference type="KEGG" id="emt:CPZ25_000570"/>